<protein>
    <submittedName>
        <fullName evidence="3">Uncharacterized protein</fullName>
    </submittedName>
</protein>
<feature type="region of interest" description="Disordered" evidence="1">
    <location>
        <begin position="69"/>
        <end position="134"/>
    </location>
</feature>
<name>A0ABU2PSV4_9ACTN</name>
<sequence length="134" mass="13788">MITHADEGPEFEPDDPLAVILRPGSHYLGPPPGRYEEIRRGALRRRLLRAAAGAGLTCAVALLVALPLLPSAPDEPGSPTVPLAPPVPATGAAPTPTPTRPVSPEPAEDLTTPRVPTDAPGVTASDVAPVPQPR</sequence>
<proteinExistence type="predicted"/>
<dbReference type="EMBL" id="JAVRFA010000007">
    <property type="protein sequence ID" value="MDT0394942.1"/>
    <property type="molecule type" value="Genomic_DNA"/>
</dbReference>
<dbReference type="Proteomes" id="UP001183881">
    <property type="component" value="Unassembled WGS sequence"/>
</dbReference>
<keyword evidence="4" id="KW-1185">Reference proteome</keyword>
<evidence type="ECO:0000256" key="2">
    <source>
        <dbReference type="SAM" id="Phobius"/>
    </source>
</evidence>
<evidence type="ECO:0000313" key="3">
    <source>
        <dbReference type="EMBL" id="MDT0394942.1"/>
    </source>
</evidence>
<organism evidence="3 4">
    <name type="scientific">Streptomyces edwardsiae</name>
    <dbReference type="NCBI Taxonomy" id="3075527"/>
    <lineage>
        <taxon>Bacteria</taxon>
        <taxon>Bacillati</taxon>
        <taxon>Actinomycetota</taxon>
        <taxon>Actinomycetes</taxon>
        <taxon>Kitasatosporales</taxon>
        <taxon>Streptomycetaceae</taxon>
        <taxon>Streptomyces</taxon>
    </lineage>
</organism>
<keyword evidence="2" id="KW-0472">Membrane</keyword>
<feature type="compositionally biased region" description="Low complexity" evidence="1">
    <location>
        <begin position="69"/>
        <end position="81"/>
    </location>
</feature>
<reference evidence="4" key="1">
    <citation type="submission" date="2023-07" db="EMBL/GenBank/DDBJ databases">
        <title>30 novel species of actinomycetes from the DSMZ collection.</title>
        <authorList>
            <person name="Nouioui I."/>
        </authorList>
    </citation>
    <scope>NUCLEOTIDE SEQUENCE [LARGE SCALE GENOMIC DNA]</scope>
    <source>
        <strain evidence="4">DSM 41636</strain>
    </source>
</reference>
<feature type="compositionally biased region" description="Pro residues" evidence="1">
    <location>
        <begin position="95"/>
        <end position="104"/>
    </location>
</feature>
<gene>
    <name evidence="3" type="ORF">RM705_09535</name>
</gene>
<keyword evidence="2" id="KW-1133">Transmembrane helix</keyword>
<feature type="transmembrane region" description="Helical" evidence="2">
    <location>
        <begin position="47"/>
        <end position="69"/>
    </location>
</feature>
<evidence type="ECO:0000256" key="1">
    <source>
        <dbReference type="SAM" id="MobiDB-lite"/>
    </source>
</evidence>
<accession>A0ABU2PSV4</accession>
<comment type="caution">
    <text evidence="3">The sequence shown here is derived from an EMBL/GenBank/DDBJ whole genome shotgun (WGS) entry which is preliminary data.</text>
</comment>
<evidence type="ECO:0000313" key="4">
    <source>
        <dbReference type="Proteomes" id="UP001183881"/>
    </source>
</evidence>
<keyword evidence="2" id="KW-0812">Transmembrane</keyword>
<dbReference type="RefSeq" id="WP_311642882.1">
    <property type="nucleotide sequence ID" value="NZ_JAVRFA010000007.1"/>
</dbReference>